<evidence type="ECO:0000256" key="5">
    <source>
        <dbReference type="ARBA" id="ARBA00022801"/>
    </source>
</evidence>
<dbReference type="Proteomes" id="UP000305526">
    <property type="component" value="Unassembled WGS sequence"/>
</dbReference>
<evidence type="ECO:0000256" key="6">
    <source>
        <dbReference type="ARBA" id="ARBA00022842"/>
    </source>
</evidence>
<dbReference type="SUPFAM" id="SSF88723">
    <property type="entry name" value="PIN domain-like"/>
    <property type="match status" value="1"/>
</dbReference>
<evidence type="ECO:0000256" key="4">
    <source>
        <dbReference type="ARBA" id="ARBA00022723"/>
    </source>
</evidence>
<sequence length="131" mass="14871">MMYMLDTNICIYIINHKPPQVFEKFNAYRLGELCISSITAAELAFGVEKSGSQKNKIALQKFLTPLDIIPLEESAIWHYAQLRHNLEKSGQLIGSLDMLIAAQALALDCTLVTNNTKEFQRITTLKLENWI</sequence>
<keyword evidence="3" id="KW-0540">Nuclease</keyword>
<dbReference type="InterPro" id="IPR050556">
    <property type="entry name" value="Type_II_TA_system_RNase"/>
</dbReference>
<evidence type="ECO:0000256" key="7">
    <source>
        <dbReference type="ARBA" id="ARBA00038093"/>
    </source>
</evidence>
<evidence type="ECO:0000256" key="3">
    <source>
        <dbReference type="ARBA" id="ARBA00022722"/>
    </source>
</evidence>
<evidence type="ECO:0000256" key="2">
    <source>
        <dbReference type="ARBA" id="ARBA00022649"/>
    </source>
</evidence>
<dbReference type="CDD" id="cd09881">
    <property type="entry name" value="PIN_VapC4-5_FitB-like"/>
    <property type="match status" value="1"/>
</dbReference>
<keyword evidence="2" id="KW-1277">Toxin-antitoxin system</keyword>
<dbReference type="PANTHER" id="PTHR33653:SF1">
    <property type="entry name" value="RIBONUCLEASE VAPC2"/>
    <property type="match status" value="1"/>
</dbReference>
<evidence type="ECO:0000259" key="8">
    <source>
        <dbReference type="Pfam" id="PF01850"/>
    </source>
</evidence>
<proteinExistence type="inferred from homology"/>
<keyword evidence="10" id="KW-1185">Reference proteome</keyword>
<keyword evidence="4" id="KW-0479">Metal-binding</keyword>
<dbReference type="EMBL" id="VDGV01000073">
    <property type="protein sequence ID" value="TNG91175.1"/>
    <property type="molecule type" value="Genomic_DNA"/>
</dbReference>
<protein>
    <submittedName>
        <fullName evidence="9">Type II toxin-antitoxin system VapC family toxin</fullName>
    </submittedName>
</protein>
<dbReference type="Pfam" id="PF01850">
    <property type="entry name" value="PIN"/>
    <property type="match status" value="1"/>
</dbReference>
<evidence type="ECO:0000313" key="10">
    <source>
        <dbReference type="Proteomes" id="UP000305526"/>
    </source>
</evidence>
<feature type="domain" description="PIN" evidence="8">
    <location>
        <begin position="3"/>
        <end position="122"/>
    </location>
</feature>
<comment type="similarity">
    <text evidence="7">Belongs to the PINc/VapC protein family.</text>
</comment>
<name>A0ABY2XUX4_9PAST</name>
<dbReference type="InterPro" id="IPR029060">
    <property type="entry name" value="PIN-like_dom_sf"/>
</dbReference>
<evidence type="ECO:0000313" key="9">
    <source>
        <dbReference type="EMBL" id="TNG91175.1"/>
    </source>
</evidence>
<comment type="cofactor">
    <cofactor evidence="1">
        <name>Mg(2+)</name>
        <dbReference type="ChEBI" id="CHEBI:18420"/>
    </cofactor>
</comment>
<keyword evidence="5" id="KW-0378">Hydrolase</keyword>
<keyword evidence="6" id="KW-0460">Magnesium</keyword>
<dbReference type="Gene3D" id="3.40.50.1010">
    <property type="entry name" value="5'-nuclease"/>
    <property type="match status" value="1"/>
</dbReference>
<organism evidence="9 10">
    <name type="scientific">Testudinibacter aquarius</name>
    <dbReference type="NCBI Taxonomy" id="1524974"/>
    <lineage>
        <taxon>Bacteria</taxon>
        <taxon>Pseudomonadati</taxon>
        <taxon>Pseudomonadota</taxon>
        <taxon>Gammaproteobacteria</taxon>
        <taxon>Pasteurellales</taxon>
        <taxon>Pasteurellaceae</taxon>
        <taxon>Testudinibacter</taxon>
    </lineage>
</organism>
<gene>
    <name evidence="9" type="ORF">FHQ21_08405</name>
</gene>
<comment type="caution">
    <text evidence="9">The sequence shown here is derived from an EMBL/GenBank/DDBJ whole genome shotgun (WGS) entry which is preliminary data.</text>
</comment>
<dbReference type="PANTHER" id="PTHR33653">
    <property type="entry name" value="RIBONUCLEASE VAPC2"/>
    <property type="match status" value="1"/>
</dbReference>
<evidence type="ECO:0000256" key="1">
    <source>
        <dbReference type="ARBA" id="ARBA00001946"/>
    </source>
</evidence>
<accession>A0ABY2XUX4</accession>
<reference evidence="9 10" key="1">
    <citation type="submission" date="2019-05" db="EMBL/GenBank/DDBJ databases">
        <title>Pasteurellaceae isolates from reptiles.</title>
        <authorList>
            <person name="Bojesen A.M."/>
            <person name="Lund E."/>
        </authorList>
    </citation>
    <scope>NUCLEOTIDE SEQUENCE [LARGE SCALE GENOMIC DNA]</scope>
    <source>
        <strain evidence="9 10">ELNT2x</strain>
    </source>
</reference>
<dbReference type="InterPro" id="IPR002716">
    <property type="entry name" value="PIN_dom"/>
</dbReference>